<dbReference type="InterPro" id="IPR052164">
    <property type="entry name" value="Anthracycline_SecMetBiosynth"/>
</dbReference>
<protein>
    <submittedName>
        <fullName evidence="2">VOC family protein</fullName>
    </submittedName>
</protein>
<evidence type="ECO:0000313" key="2">
    <source>
        <dbReference type="EMBL" id="GMG82075.1"/>
    </source>
</evidence>
<gene>
    <name evidence="2" type="ORF">LNKW23_12880</name>
</gene>
<accession>A0ABQ6LP70</accession>
<dbReference type="PANTHER" id="PTHR33993">
    <property type="entry name" value="GLYOXALASE-RELATED"/>
    <property type="match status" value="1"/>
</dbReference>
<dbReference type="InterPro" id="IPR029068">
    <property type="entry name" value="Glyas_Bleomycin-R_OHBP_Dase"/>
</dbReference>
<dbReference type="SUPFAM" id="SSF54593">
    <property type="entry name" value="Glyoxalase/Bleomycin resistance protein/Dihydroxybiphenyl dioxygenase"/>
    <property type="match status" value="2"/>
</dbReference>
<dbReference type="EMBL" id="BSYI01000007">
    <property type="protein sequence ID" value="GMG82075.1"/>
    <property type="molecule type" value="Genomic_DNA"/>
</dbReference>
<dbReference type="RefSeq" id="WP_285670820.1">
    <property type="nucleotide sequence ID" value="NZ_BSYI01000007.1"/>
</dbReference>
<dbReference type="PROSITE" id="PS51819">
    <property type="entry name" value="VOC"/>
    <property type="match status" value="2"/>
</dbReference>
<dbReference type="InterPro" id="IPR041581">
    <property type="entry name" value="Glyoxalase_6"/>
</dbReference>
<comment type="caution">
    <text evidence="2">The sequence shown here is derived from an EMBL/GenBank/DDBJ whole genome shotgun (WGS) entry which is preliminary data.</text>
</comment>
<sequence length="257" mass="27517">MTGNGAGWAPGRIGWLELNAQRVTRAAAFYGALFAWQMRPMHVAPFGTLPLIADGETAFANQFMAMGAFAPPRWLAWLAGDIDRAAARIAALGAGKAELSEIPGNGRRLDARDPGGTQFGMISPEFEPWPAGRPGLPHAAELWAPDGAERAGFYADVLGLEARRTGWGAVLSDGAAPRLFLRSTRFEISPPRWIPYFRVASTGADTERARRLGAIIQVPDTHWPGMGRLAVLTEPGGTSFGLLEPEAVPETDGEAED</sequence>
<dbReference type="Proteomes" id="UP001239909">
    <property type="component" value="Unassembled WGS sequence"/>
</dbReference>
<feature type="domain" description="VOC" evidence="1">
    <location>
        <begin position="135"/>
        <end position="245"/>
    </location>
</feature>
<keyword evidence="3" id="KW-1185">Reference proteome</keyword>
<evidence type="ECO:0000259" key="1">
    <source>
        <dbReference type="PROSITE" id="PS51819"/>
    </source>
</evidence>
<feature type="domain" description="VOC" evidence="1">
    <location>
        <begin position="12"/>
        <end position="124"/>
    </location>
</feature>
<proteinExistence type="predicted"/>
<organism evidence="2 3">
    <name type="scientific">Paralimibaculum aggregatum</name>
    <dbReference type="NCBI Taxonomy" id="3036245"/>
    <lineage>
        <taxon>Bacteria</taxon>
        <taxon>Pseudomonadati</taxon>
        <taxon>Pseudomonadota</taxon>
        <taxon>Alphaproteobacteria</taxon>
        <taxon>Rhodobacterales</taxon>
        <taxon>Paracoccaceae</taxon>
        <taxon>Paralimibaculum</taxon>
    </lineage>
</organism>
<dbReference type="Gene3D" id="3.10.180.10">
    <property type="entry name" value="2,3-Dihydroxybiphenyl 1,2-Dioxygenase, domain 1"/>
    <property type="match status" value="2"/>
</dbReference>
<dbReference type="InterPro" id="IPR037523">
    <property type="entry name" value="VOC_core"/>
</dbReference>
<name>A0ABQ6LP70_9RHOB</name>
<dbReference type="Pfam" id="PF18029">
    <property type="entry name" value="Glyoxalase_6"/>
    <property type="match status" value="1"/>
</dbReference>
<reference evidence="2 3" key="1">
    <citation type="submission" date="2023-04" db="EMBL/GenBank/DDBJ databases">
        <title>Marinoamorphus aggregata gen. nov., sp. Nov., isolate from tissue of brittle star Ophioplocus japonicus.</title>
        <authorList>
            <person name="Kawano K."/>
            <person name="Sawayama S."/>
            <person name="Nakagawa S."/>
        </authorList>
    </citation>
    <scope>NUCLEOTIDE SEQUENCE [LARGE SCALE GENOMIC DNA]</scope>
    <source>
        <strain evidence="2 3">NKW23</strain>
    </source>
</reference>
<evidence type="ECO:0000313" key="3">
    <source>
        <dbReference type="Proteomes" id="UP001239909"/>
    </source>
</evidence>
<dbReference type="PANTHER" id="PTHR33993:SF14">
    <property type="entry name" value="GB|AAF24581.1"/>
    <property type="match status" value="1"/>
</dbReference>